<dbReference type="PANTHER" id="PTHR11599">
    <property type="entry name" value="PROTEASOME SUBUNIT ALPHA/BETA"/>
    <property type="match status" value="1"/>
</dbReference>
<dbReference type="NCBIfam" id="NF003075">
    <property type="entry name" value="PRK03996.1"/>
    <property type="match status" value="1"/>
</dbReference>
<dbReference type="Pfam" id="PF00227">
    <property type="entry name" value="Proteasome"/>
    <property type="match status" value="1"/>
</dbReference>
<name>A0A497JHB1_9ARCH</name>
<dbReference type="InterPro" id="IPR000426">
    <property type="entry name" value="Proteasome_asu_N"/>
</dbReference>
<evidence type="ECO:0000313" key="4">
    <source>
        <dbReference type="EMBL" id="RLG70481.1"/>
    </source>
</evidence>
<comment type="caution">
    <text evidence="4">The sequence shown here is derived from an EMBL/GenBank/DDBJ whole genome shotgun (WGS) entry which is preliminary data.</text>
</comment>
<dbReference type="GO" id="GO:0019773">
    <property type="term" value="C:proteasome core complex, alpha-subunit complex"/>
    <property type="evidence" value="ECO:0007669"/>
    <property type="project" value="UniProtKB-UniRule"/>
</dbReference>
<protein>
    <submittedName>
        <fullName evidence="4">Proteasome subunit alpha</fullName>
        <ecNumber evidence="4">3.4.25.1</ecNumber>
    </submittedName>
</protein>
<dbReference type="SUPFAM" id="SSF56235">
    <property type="entry name" value="N-terminal nucleophile aminohydrolases (Ntn hydrolases)"/>
    <property type="match status" value="1"/>
</dbReference>
<keyword evidence="4" id="KW-0378">Hydrolase</keyword>
<proteinExistence type="inferred from homology"/>
<accession>A0A497JHB1</accession>
<evidence type="ECO:0000256" key="2">
    <source>
        <dbReference type="PROSITE-ProRule" id="PRU00808"/>
    </source>
</evidence>
<keyword evidence="1 2" id="KW-0647">Proteasome</keyword>
<sequence>MTTAYDRAATMFSPKGRLYQVEYASKIVEQGTLGIGLIYNKGVLFGAEKAITSSLMLPESIEKLFKIDDHIGAISAGLVGDARRLIKIAREKAQDNMIYYEEKIDVEALVKEIGSIKQIFTQYAGMRPFGVSLIIGGINNGRKRIFETEPSGALAEYKATAIGRNKKKAMELLEKKYNEKLSLEDGIRLITDIIKQCKEKGEIFNKDNLEFAYVEEETPFTKLTAKDLKLVLGK</sequence>
<dbReference type="GO" id="GO:0006511">
    <property type="term" value="P:ubiquitin-dependent protein catabolic process"/>
    <property type="evidence" value="ECO:0007669"/>
    <property type="project" value="InterPro"/>
</dbReference>
<organism evidence="4 5">
    <name type="scientific">Candidatus Iainarchaeum sp</name>
    <dbReference type="NCBI Taxonomy" id="3101447"/>
    <lineage>
        <taxon>Archaea</taxon>
        <taxon>Candidatus Iainarchaeota</taxon>
        <taxon>Candidatus Iainarchaeia</taxon>
        <taxon>Candidatus Iainarchaeales</taxon>
        <taxon>Candidatus Iainarchaeaceae</taxon>
        <taxon>Candidatus Iainarchaeum</taxon>
    </lineage>
</organism>
<dbReference type="InterPro" id="IPR029055">
    <property type="entry name" value="Ntn_hydrolases_N"/>
</dbReference>
<dbReference type="EC" id="3.4.25.1" evidence="4"/>
<feature type="domain" description="Proteasome alpha-type subunits" evidence="3">
    <location>
        <begin position="5"/>
        <end position="27"/>
    </location>
</feature>
<evidence type="ECO:0000259" key="3">
    <source>
        <dbReference type="SMART" id="SM00948"/>
    </source>
</evidence>
<dbReference type="SMART" id="SM00948">
    <property type="entry name" value="Proteasome_A_N"/>
    <property type="match status" value="1"/>
</dbReference>
<dbReference type="Proteomes" id="UP000277633">
    <property type="component" value="Unassembled WGS sequence"/>
</dbReference>
<dbReference type="Gene3D" id="3.60.20.10">
    <property type="entry name" value="Glutamine Phosphoribosylpyrophosphate, subunit 1, domain 1"/>
    <property type="match status" value="1"/>
</dbReference>
<dbReference type="CDD" id="cd01911">
    <property type="entry name" value="proteasome_alpha"/>
    <property type="match status" value="1"/>
</dbReference>
<evidence type="ECO:0000313" key="5">
    <source>
        <dbReference type="Proteomes" id="UP000277633"/>
    </source>
</evidence>
<dbReference type="InterPro" id="IPR050115">
    <property type="entry name" value="Proteasome_alpha"/>
</dbReference>
<evidence type="ECO:0000256" key="1">
    <source>
        <dbReference type="ARBA" id="ARBA00022942"/>
    </source>
</evidence>
<dbReference type="InterPro" id="IPR023332">
    <property type="entry name" value="Proteasome_alpha-type"/>
</dbReference>
<dbReference type="InterPro" id="IPR001353">
    <property type="entry name" value="Proteasome_sua/b"/>
</dbReference>
<dbReference type="AlphaFoldDB" id="A0A497JHB1"/>
<reference evidence="4 5" key="1">
    <citation type="submission" date="2018-06" db="EMBL/GenBank/DDBJ databases">
        <title>Extensive metabolic versatility and redundancy in microbially diverse, dynamic hydrothermal sediments.</title>
        <authorList>
            <person name="Dombrowski N."/>
            <person name="Teske A."/>
            <person name="Baker B.J."/>
        </authorList>
    </citation>
    <scope>NUCLEOTIDE SEQUENCE [LARGE SCALE GENOMIC DNA]</scope>
    <source>
        <strain evidence="4">B9_G13</strain>
    </source>
</reference>
<dbReference type="EMBL" id="QMWO01000001">
    <property type="protein sequence ID" value="RLG70481.1"/>
    <property type="molecule type" value="Genomic_DNA"/>
</dbReference>
<dbReference type="GO" id="GO:0004175">
    <property type="term" value="F:endopeptidase activity"/>
    <property type="evidence" value="ECO:0007669"/>
    <property type="project" value="UniProtKB-ARBA"/>
</dbReference>
<gene>
    <name evidence="4" type="ORF">DRO07_00020</name>
</gene>
<comment type="similarity">
    <text evidence="2">Belongs to the peptidase T1A family.</text>
</comment>
<dbReference type="Pfam" id="PF10584">
    <property type="entry name" value="Proteasome_A_N"/>
    <property type="match status" value="1"/>
</dbReference>
<dbReference type="PROSITE" id="PS51475">
    <property type="entry name" value="PROTEASOME_ALPHA_2"/>
    <property type="match status" value="1"/>
</dbReference>